<evidence type="ECO:0008006" key="3">
    <source>
        <dbReference type="Google" id="ProtNLM"/>
    </source>
</evidence>
<dbReference type="InterPro" id="IPR038765">
    <property type="entry name" value="Papain-like_cys_pep_sf"/>
</dbReference>
<evidence type="ECO:0000313" key="1">
    <source>
        <dbReference type="EMBL" id="KAJ8372359.1"/>
    </source>
</evidence>
<name>A0AAD7R9D9_9TELE</name>
<sequence>MCRAVGIECEEVAGHSKGIGYRQGQSYRDTDSAHMWNAVRLGGHWYLLDACWGAGRVDLDNKAFIKRYDDFYFLPDPEDFIDSHRPSSS</sequence>
<organism evidence="1 2">
    <name type="scientific">Aldrovandia affinis</name>
    <dbReference type="NCBI Taxonomy" id="143900"/>
    <lineage>
        <taxon>Eukaryota</taxon>
        <taxon>Metazoa</taxon>
        <taxon>Chordata</taxon>
        <taxon>Craniata</taxon>
        <taxon>Vertebrata</taxon>
        <taxon>Euteleostomi</taxon>
        <taxon>Actinopterygii</taxon>
        <taxon>Neopterygii</taxon>
        <taxon>Teleostei</taxon>
        <taxon>Notacanthiformes</taxon>
        <taxon>Halosauridae</taxon>
        <taxon>Aldrovandia</taxon>
    </lineage>
</organism>
<keyword evidence="2" id="KW-1185">Reference proteome</keyword>
<dbReference type="EMBL" id="JAINUG010000404">
    <property type="protein sequence ID" value="KAJ8372359.1"/>
    <property type="molecule type" value="Genomic_DNA"/>
</dbReference>
<accession>A0AAD7R9D9</accession>
<evidence type="ECO:0000313" key="2">
    <source>
        <dbReference type="Proteomes" id="UP001221898"/>
    </source>
</evidence>
<comment type="caution">
    <text evidence="1">The sequence shown here is derived from an EMBL/GenBank/DDBJ whole genome shotgun (WGS) entry which is preliminary data.</text>
</comment>
<dbReference type="GO" id="GO:0005737">
    <property type="term" value="C:cytoplasm"/>
    <property type="evidence" value="ECO:0007669"/>
    <property type="project" value="TreeGrafter"/>
</dbReference>
<dbReference type="InterPro" id="IPR052557">
    <property type="entry name" value="CAP/Cytokinesis_protein"/>
</dbReference>
<proteinExistence type="predicted"/>
<dbReference type="PANTHER" id="PTHR46333:SF4">
    <property type="entry name" value="TRANSGLUTAMINASE-LIKE DOMAIN-CONTAINING PROTEIN"/>
    <property type="match status" value="1"/>
</dbReference>
<dbReference type="Proteomes" id="UP001221898">
    <property type="component" value="Unassembled WGS sequence"/>
</dbReference>
<dbReference type="AlphaFoldDB" id="A0AAD7R9D9"/>
<dbReference type="PANTHER" id="PTHR46333">
    <property type="entry name" value="CYTOKINESIS PROTEIN 3"/>
    <property type="match status" value="1"/>
</dbReference>
<dbReference type="SUPFAM" id="SSF54001">
    <property type="entry name" value="Cysteine proteinases"/>
    <property type="match status" value="1"/>
</dbReference>
<reference evidence="1" key="1">
    <citation type="journal article" date="2023" name="Science">
        <title>Genome structures resolve the early diversification of teleost fishes.</title>
        <authorList>
            <person name="Parey E."/>
            <person name="Louis A."/>
            <person name="Montfort J."/>
            <person name="Bouchez O."/>
            <person name="Roques C."/>
            <person name="Iampietro C."/>
            <person name="Lluch J."/>
            <person name="Castinel A."/>
            <person name="Donnadieu C."/>
            <person name="Desvignes T."/>
            <person name="Floi Bucao C."/>
            <person name="Jouanno E."/>
            <person name="Wen M."/>
            <person name="Mejri S."/>
            <person name="Dirks R."/>
            <person name="Jansen H."/>
            <person name="Henkel C."/>
            <person name="Chen W.J."/>
            <person name="Zahm M."/>
            <person name="Cabau C."/>
            <person name="Klopp C."/>
            <person name="Thompson A.W."/>
            <person name="Robinson-Rechavi M."/>
            <person name="Braasch I."/>
            <person name="Lecointre G."/>
            <person name="Bobe J."/>
            <person name="Postlethwait J.H."/>
            <person name="Berthelot C."/>
            <person name="Roest Crollius H."/>
            <person name="Guiguen Y."/>
        </authorList>
    </citation>
    <scope>NUCLEOTIDE SEQUENCE</scope>
    <source>
        <strain evidence="1">NC1722</strain>
    </source>
</reference>
<dbReference type="Gene3D" id="3.10.620.30">
    <property type="match status" value="1"/>
</dbReference>
<protein>
    <recommendedName>
        <fullName evidence="3">Transglutaminase-like domain-containing protein</fullName>
    </recommendedName>
</protein>
<feature type="non-terminal residue" evidence="1">
    <location>
        <position position="1"/>
    </location>
</feature>
<gene>
    <name evidence="1" type="ORF">AAFF_G00289920</name>
</gene>